<dbReference type="Gene3D" id="1.20.245.10">
    <property type="entry name" value="Lipoxygenase-1, Domain 5"/>
    <property type="match status" value="1"/>
</dbReference>
<evidence type="ECO:0000256" key="14">
    <source>
        <dbReference type="RuleBase" id="RU003974"/>
    </source>
</evidence>
<evidence type="ECO:0000313" key="20">
    <source>
        <dbReference type="Proteomes" id="UP001454036"/>
    </source>
</evidence>
<evidence type="ECO:0000256" key="10">
    <source>
        <dbReference type="ARBA" id="ARBA00023004"/>
    </source>
</evidence>
<organism evidence="19 20">
    <name type="scientific">Lithospermum erythrorhizon</name>
    <name type="common">Purple gromwell</name>
    <name type="synonym">Lithospermum officinale var. erythrorhizon</name>
    <dbReference type="NCBI Taxonomy" id="34254"/>
    <lineage>
        <taxon>Eukaryota</taxon>
        <taxon>Viridiplantae</taxon>
        <taxon>Streptophyta</taxon>
        <taxon>Embryophyta</taxon>
        <taxon>Tracheophyta</taxon>
        <taxon>Spermatophyta</taxon>
        <taxon>Magnoliopsida</taxon>
        <taxon>eudicotyledons</taxon>
        <taxon>Gunneridae</taxon>
        <taxon>Pentapetalae</taxon>
        <taxon>asterids</taxon>
        <taxon>lamiids</taxon>
        <taxon>Boraginales</taxon>
        <taxon>Boraginaceae</taxon>
        <taxon>Boraginoideae</taxon>
        <taxon>Lithospermeae</taxon>
        <taxon>Lithospermum</taxon>
    </lineage>
</organism>
<dbReference type="PRINTS" id="PR00468">
    <property type="entry name" value="PLTLPOXGNASE"/>
</dbReference>
<evidence type="ECO:0000256" key="11">
    <source>
        <dbReference type="ARBA" id="ARBA00023098"/>
    </source>
</evidence>
<evidence type="ECO:0000256" key="4">
    <source>
        <dbReference type="ARBA" id="ARBA00022516"/>
    </source>
</evidence>
<dbReference type="InterPro" id="IPR027433">
    <property type="entry name" value="Lipoxygenase_dom_3"/>
</dbReference>
<comment type="cofactor">
    <cofactor evidence="1 14">
        <name>Fe cation</name>
        <dbReference type="ChEBI" id="CHEBI:24875"/>
    </cofactor>
</comment>
<comment type="caution">
    <text evidence="13">Lacks conserved residue(s) required for the propagation of feature annotation.</text>
</comment>
<keyword evidence="7" id="KW-0276">Fatty acid metabolism</keyword>
<dbReference type="EC" id="1.13.11.-" evidence="15"/>
<dbReference type="GO" id="GO:0034440">
    <property type="term" value="P:lipid oxidation"/>
    <property type="evidence" value="ECO:0007669"/>
    <property type="project" value="InterPro"/>
</dbReference>
<dbReference type="InterPro" id="IPR036226">
    <property type="entry name" value="LipOase_C_sf"/>
</dbReference>
<evidence type="ECO:0000256" key="15">
    <source>
        <dbReference type="RuleBase" id="RU003975"/>
    </source>
</evidence>
<dbReference type="GO" id="GO:0046872">
    <property type="term" value="F:metal ion binding"/>
    <property type="evidence" value="ECO:0007669"/>
    <property type="project" value="UniProtKB-UniRule"/>
</dbReference>
<feature type="domain" description="PLAT" evidence="17">
    <location>
        <begin position="39"/>
        <end position="160"/>
    </location>
</feature>
<sequence length="858" mass="98102">MSRKACDSIQVENVNKKVKHEIKKIEGKVLLMRKKNSLDRTKLTAAASDFYKEFVGHKVYLQLFYAHHSEGKLGKRAYLEKWCTTFAPKTEDYASFHVSFDWDEGFGIPGAIVVENHHGNEFFLKTVILEGVPGHGSIIFPCDSWVYPFECYKRQRVFFSNQTYLPNQTPGALRALREAELEDLRGTGTGKLEEWDRVYDYAVYNDLGDPDSGAEQVRLVLGGSSEYPYPRRTRTGRAPSKSDPNTERTLGLSEKLHVYVPRDERFNYIKMGDFLAYALKAILHFSVPELKALFDKTPNEFDSLDDVLKLYAEGVEVNDSAKDKIKHHIPELLQELFRSDSSRSYKFPKPQIIAEDKDAWKTDEEFAREVLAGPNPLVIRRLEEFPPRSTLDEGKFGNQSSSITEAHIKDNLDTLTVDQAILKGKMFILDHHDYLMPYLARINTTATKTYATRTLLFLKDDGTLKPLAIELSLPHEEGAQFGAESIVFTPAKEGTTEGTLWQLAKAYVAVNESGHHQLVSHWLRTHCAVEPFIIATNRQLSILHPIHKLLRPHFRDTMQVNAFARQTLINAGGILERTVYPGKFAMEMSAKVYKDWVFTDQALPKDLINRGMAVEDSNSPHEVKLLIEDYPFAVDGLEIWSAIKVWVTDYCKFYYKNDEMVQEDTELQSWWKEIREKGHGDTRRGDWHEIDSCEELINSCTIIIWVASALHAAINFGQYPYGGYPPKSPSMSRRFIPQKETPEYNELQTDPTKALLKTVTPQLQTVLGISLIEQLSIHSKDEVYLGDREENWTTDSEPIKALEKFNKKLKDIEGKITEMNQDEKMKNRYGPVKMPYTLLYRSSEIGLTGRGIPNSVSI</sequence>
<dbReference type="InterPro" id="IPR036392">
    <property type="entry name" value="PLAT/LH2_dom_sf"/>
</dbReference>
<dbReference type="Pfam" id="PF01477">
    <property type="entry name" value="PLAT"/>
    <property type="match status" value="1"/>
</dbReference>
<keyword evidence="6 15" id="KW-0925">Oxylipin biosynthesis</keyword>
<keyword evidence="12 15" id="KW-0275">Fatty acid biosynthesis</keyword>
<keyword evidence="4 15" id="KW-0444">Lipid biosynthesis</keyword>
<feature type="region of interest" description="Disordered" evidence="16">
    <location>
        <begin position="225"/>
        <end position="248"/>
    </location>
</feature>
<evidence type="ECO:0000256" key="8">
    <source>
        <dbReference type="ARBA" id="ARBA00022964"/>
    </source>
</evidence>
<dbReference type="SMART" id="SM00308">
    <property type="entry name" value="LH2"/>
    <property type="match status" value="1"/>
</dbReference>
<proteinExistence type="inferred from homology"/>
<evidence type="ECO:0000256" key="12">
    <source>
        <dbReference type="ARBA" id="ARBA00023160"/>
    </source>
</evidence>
<dbReference type="SUPFAM" id="SSF49723">
    <property type="entry name" value="Lipase/lipooxygenase domain (PLAT/LH2 domain)"/>
    <property type="match status" value="1"/>
</dbReference>
<evidence type="ECO:0000256" key="9">
    <source>
        <dbReference type="ARBA" id="ARBA00023002"/>
    </source>
</evidence>
<dbReference type="Gene3D" id="2.60.60.20">
    <property type="entry name" value="PLAT/LH2 domain"/>
    <property type="match status" value="1"/>
</dbReference>
<comment type="function">
    <text evidence="15">Plant lipoxygenase may be involved in a number of diverse aspects of plant physiology including growth and development, pest resistance, and senescence or responses to wounding.</text>
</comment>
<dbReference type="PRINTS" id="PR00087">
    <property type="entry name" value="LIPOXYGENASE"/>
</dbReference>
<dbReference type="GO" id="GO:0016702">
    <property type="term" value="F:oxidoreductase activity, acting on single donors with incorporation of molecular oxygen, incorporation of two atoms of oxygen"/>
    <property type="evidence" value="ECO:0007669"/>
    <property type="project" value="InterPro"/>
</dbReference>
<dbReference type="EMBL" id="BAABME010013522">
    <property type="protein sequence ID" value="GAA0186264.1"/>
    <property type="molecule type" value="Genomic_DNA"/>
</dbReference>
<dbReference type="PROSITE" id="PS50095">
    <property type="entry name" value="PLAT"/>
    <property type="match status" value="1"/>
</dbReference>
<dbReference type="FunFam" id="4.10.375.10:FF:000001">
    <property type="entry name" value="Lipoxygenase"/>
    <property type="match status" value="1"/>
</dbReference>
<evidence type="ECO:0000256" key="5">
    <source>
        <dbReference type="ARBA" id="ARBA00022723"/>
    </source>
</evidence>
<evidence type="ECO:0000259" key="17">
    <source>
        <dbReference type="PROSITE" id="PS50095"/>
    </source>
</evidence>
<dbReference type="InterPro" id="IPR020834">
    <property type="entry name" value="LipOase_CS"/>
</dbReference>
<evidence type="ECO:0000256" key="7">
    <source>
        <dbReference type="ARBA" id="ARBA00022832"/>
    </source>
</evidence>
<dbReference type="PROSITE" id="PS00081">
    <property type="entry name" value="LIPOXYGENASE_2"/>
    <property type="match status" value="1"/>
</dbReference>
<keyword evidence="9 14" id="KW-0560">Oxidoreductase</keyword>
<dbReference type="InterPro" id="IPR001246">
    <property type="entry name" value="LipOase_plant"/>
</dbReference>
<comment type="similarity">
    <text evidence="2 14">Belongs to the lipoxygenase family.</text>
</comment>
<comment type="subunit">
    <text evidence="3">Monomer.</text>
</comment>
<comment type="caution">
    <text evidence="19">The sequence shown here is derived from an EMBL/GenBank/DDBJ whole genome shotgun (WGS) entry which is preliminary data.</text>
</comment>
<dbReference type="Gene3D" id="4.10.375.10">
    <property type="entry name" value="Lipoxygenase-1, Domain 2"/>
    <property type="match status" value="1"/>
</dbReference>
<dbReference type="FunFam" id="3.10.450.60:FF:000002">
    <property type="entry name" value="Lipoxygenase"/>
    <property type="match status" value="1"/>
</dbReference>
<dbReference type="InterPro" id="IPR013819">
    <property type="entry name" value="LipOase_C"/>
</dbReference>
<evidence type="ECO:0000259" key="18">
    <source>
        <dbReference type="PROSITE" id="PS51393"/>
    </source>
</evidence>
<evidence type="ECO:0000256" key="3">
    <source>
        <dbReference type="ARBA" id="ARBA00011245"/>
    </source>
</evidence>
<dbReference type="InterPro" id="IPR020833">
    <property type="entry name" value="LipOase_Fe_BS"/>
</dbReference>
<evidence type="ECO:0000256" key="2">
    <source>
        <dbReference type="ARBA" id="ARBA00009419"/>
    </source>
</evidence>
<keyword evidence="10 14" id="KW-0408">Iron</keyword>
<protein>
    <recommendedName>
        <fullName evidence="15">Lipoxygenase</fullName>
        <ecNumber evidence="15">1.13.11.-</ecNumber>
    </recommendedName>
</protein>
<keyword evidence="5 14" id="KW-0479">Metal-binding</keyword>
<dbReference type="AlphaFoldDB" id="A0AAV3RXZ2"/>
<dbReference type="FunFam" id="1.20.245.10:FF:000002">
    <property type="entry name" value="Lipoxygenase"/>
    <property type="match status" value="1"/>
</dbReference>
<keyword evidence="8 14" id="KW-0223">Dioxygenase</keyword>
<evidence type="ECO:0000313" key="19">
    <source>
        <dbReference type="EMBL" id="GAA0186264.1"/>
    </source>
</evidence>
<dbReference type="Gene3D" id="3.10.450.60">
    <property type="match status" value="1"/>
</dbReference>
<reference evidence="19 20" key="1">
    <citation type="submission" date="2024-01" db="EMBL/GenBank/DDBJ databases">
        <title>The complete chloroplast genome sequence of Lithospermum erythrorhizon: insights into the phylogenetic relationship among Boraginaceae species and the maternal lineages of purple gromwells.</title>
        <authorList>
            <person name="Okada T."/>
            <person name="Watanabe K."/>
        </authorList>
    </citation>
    <scope>NUCLEOTIDE SEQUENCE [LARGE SCALE GENOMIC DNA]</scope>
</reference>
<keyword evidence="20" id="KW-1185">Reference proteome</keyword>
<gene>
    <name evidence="19" type="ORF">LIER_33552</name>
</gene>
<dbReference type="GO" id="GO:0031408">
    <property type="term" value="P:oxylipin biosynthetic process"/>
    <property type="evidence" value="ECO:0007669"/>
    <property type="project" value="UniProtKB-UniRule"/>
</dbReference>
<keyword evidence="11" id="KW-0443">Lipid metabolism</keyword>
<evidence type="ECO:0000256" key="6">
    <source>
        <dbReference type="ARBA" id="ARBA00022767"/>
    </source>
</evidence>
<dbReference type="GO" id="GO:0006633">
    <property type="term" value="P:fatty acid biosynthetic process"/>
    <property type="evidence" value="ECO:0007669"/>
    <property type="project" value="UniProtKB-KW"/>
</dbReference>
<evidence type="ECO:0000256" key="1">
    <source>
        <dbReference type="ARBA" id="ARBA00001962"/>
    </source>
</evidence>
<comment type="pathway">
    <text evidence="15">Lipid metabolism; oxylipin biosynthesis.</text>
</comment>
<accession>A0AAV3RXZ2</accession>
<dbReference type="Proteomes" id="UP001454036">
    <property type="component" value="Unassembled WGS sequence"/>
</dbReference>
<dbReference type="PANTHER" id="PTHR11771">
    <property type="entry name" value="LIPOXYGENASE"/>
    <property type="match status" value="1"/>
</dbReference>
<dbReference type="PROSITE" id="PS00711">
    <property type="entry name" value="LIPOXYGENASE_1"/>
    <property type="match status" value="1"/>
</dbReference>
<dbReference type="InterPro" id="IPR000907">
    <property type="entry name" value="LipOase"/>
</dbReference>
<dbReference type="InterPro" id="IPR001024">
    <property type="entry name" value="PLAT/LH2_dom"/>
</dbReference>
<dbReference type="Pfam" id="PF00305">
    <property type="entry name" value="Lipoxygenase"/>
    <property type="match status" value="1"/>
</dbReference>
<dbReference type="PROSITE" id="PS51393">
    <property type="entry name" value="LIPOXYGENASE_3"/>
    <property type="match status" value="1"/>
</dbReference>
<name>A0AAV3RXZ2_LITER</name>
<feature type="domain" description="Lipoxygenase" evidence="18">
    <location>
        <begin position="163"/>
        <end position="858"/>
    </location>
</feature>
<evidence type="ECO:0000256" key="13">
    <source>
        <dbReference type="PROSITE-ProRule" id="PRU00152"/>
    </source>
</evidence>
<dbReference type="Gene3D" id="4.10.372.10">
    <property type="entry name" value="Lipoxygenase-1, Domain 3"/>
    <property type="match status" value="1"/>
</dbReference>
<dbReference type="SUPFAM" id="SSF48484">
    <property type="entry name" value="Lipoxigenase"/>
    <property type="match status" value="1"/>
</dbReference>
<evidence type="ECO:0000256" key="16">
    <source>
        <dbReference type="SAM" id="MobiDB-lite"/>
    </source>
</evidence>